<comment type="catalytic activity">
    <reaction evidence="6">
        <text>adenosine(37) in tRNA1(Val) + S-adenosyl-L-methionine = N(6)-methyladenosine(37) in tRNA1(Val) + S-adenosyl-L-homocysteine + H(+)</text>
        <dbReference type="Rhea" id="RHEA:43160"/>
        <dbReference type="Rhea" id="RHEA-COMP:10369"/>
        <dbReference type="Rhea" id="RHEA-COMP:10370"/>
        <dbReference type="ChEBI" id="CHEBI:15378"/>
        <dbReference type="ChEBI" id="CHEBI:57856"/>
        <dbReference type="ChEBI" id="CHEBI:59789"/>
        <dbReference type="ChEBI" id="CHEBI:74411"/>
        <dbReference type="ChEBI" id="CHEBI:74449"/>
        <dbReference type="EC" id="2.1.1.223"/>
    </reaction>
</comment>
<dbReference type="EMBL" id="JAPCHZ010000006">
    <property type="protein sequence ID" value="MCW4453016.1"/>
    <property type="molecule type" value="Genomic_DNA"/>
</dbReference>
<dbReference type="RefSeq" id="WP_265145086.1">
    <property type="nucleotide sequence ID" value="NZ_JAPCHZ010000006.1"/>
</dbReference>
<accession>A0ABT3JQF3</accession>
<dbReference type="InterPro" id="IPR022882">
    <property type="entry name" value="tRNA_adenine-N6_MeTrfase"/>
</dbReference>
<organism evidence="8 9">
    <name type="scientific">Kaistella yananensis</name>
    <dbReference type="NCBI Taxonomy" id="2989820"/>
    <lineage>
        <taxon>Bacteria</taxon>
        <taxon>Pseudomonadati</taxon>
        <taxon>Bacteroidota</taxon>
        <taxon>Flavobacteriia</taxon>
        <taxon>Flavobacteriales</taxon>
        <taxon>Weeksellaceae</taxon>
        <taxon>Chryseobacterium group</taxon>
        <taxon>Kaistella</taxon>
    </lineage>
</organism>
<proteinExistence type="inferred from homology"/>
<sequence>MKTFHFQKFTVNQSAKVFRVGTDGVLLGAWATVEKAENILEIGTGTGLIALMIAQRNPKAFITAIDINEEAVTLASENFRNSPYRDRLKAILQDFKQIKTEEKFDLIVSNPPYFEENSSEKDILARQQTELSFVDLIRNASKSLSGKGILSVIIPFNSGHDFERICREHNLFPTKKITISGIKTATPKRLILEFGLNAGKVIETEFVIEKSPRKYSDSYLELTKDFHVFRK</sequence>
<evidence type="ECO:0000256" key="6">
    <source>
        <dbReference type="HAMAP-Rule" id="MF_01872"/>
    </source>
</evidence>
<protein>
    <recommendedName>
        <fullName evidence="6">tRNA1(Val) (adenine(37)-N6)-methyltransferase</fullName>
        <ecNumber evidence="6">2.1.1.223</ecNumber>
    </recommendedName>
    <alternativeName>
        <fullName evidence="6">tRNA m6A37 methyltransferase</fullName>
    </alternativeName>
</protein>
<dbReference type="CDD" id="cd02440">
    <property type="entry name" value="AdoMet_MTases"/>
    <property type="match status" value="1"/>
</dbReference>
<name>A0ABT3JQF3_9FLAO</name>
<dbReference type="PROSITE" id="PS00092">
    <property type="entry name" value="N6_MTASE"/>
    <property type="match status" value="1"/>
</dbReference>
<feature type="domain" description="Methyltransferase small" evidence="7">
    <location>
        <begin position="34"/>
        <end position="154"/>
    </location>
</feature>
<dbReference type="InterPro" id="IPR007848">
    <property type="entry name" value="Small_mtfrase_dom"/>
</dbReference>
<comment type="subcellular location">
    <subcellularLocation>
        <location evidence="6">Cytoplasm</location>
    </subcellularLocation>
</comment>
<evidence type="ECO:0000313" key="9">
    <source>
        <dbReference type="Proteomes" id="UP001209107"/>
    </source>
</evidence>
<comment type="caution">
    <text evidence="8">The sequence shown here is derived from an EMBL/GenBank/DDBJ whole genome shotgun (WGS) entry which is preliminary data.</text>
</comment>
<reference evidence="8 9" key="1">
    <citation type="submission" date="2022-10" db="EMBL/GenBank/DDBJ databases">
        <title>Kaistella sp. BT-6-1-3.</title>
        <authorList>
            <person name="Ai J."/>
            <person name="Deng Z."/>
        </authorList>
    </citation>
    <scope>NUCLEOTIDE SEQUENCE [LARGE SCALE GENOMIC DNA]</scope>
    <source>
        <strain evidence="8 9">BT6-1-3</strain>
    </source>
</reference>
<comment type="similarity">
    <text evidence="6">Belongs to the methyltransferase superfamily. tRNA (adenine-N(6)-)-methyltransferase family.</text>
</comment>
<evidence type="ECO:0000256" key="4">
    <source>
        <dbReference type="ARBA" id="ARBA00022691"/>
    </source>
</evidence>
<dbReference type="HAMAP" id="MF_01872">
    <property type="entry name" value="tRNA_methyltr_YfiC"/>
    <property type="match status" value="1"/>
</dbReference>
<evidence type="ECO:0000256" key="3">
    <source>
        <dbReference type="ARBA" id="ARBA00022679"/>
    </source>
</evidence>
<dbReference type="Pfam" id="PF05175">
    <property type="entry name" value="MTS"/>
    <property type="match status" value="1"/>
</dbReference>
<keyword evidence="2 6" id="KW-0489">Methyltransferase</keyword>
<dbReference type="GO" id="GO:0032259">
    <property type="term" value="P:methylation"/>
    <property type="evidence" value="ECO:0007669"/>
    <property type="project" value="UniProtKB-KW"/>
</dbReference>
<dbReference type="Proteomes" id="UP001209107">
    <property type="component" value="Unassembled WGS sequence"/>
</dbReference>
<dbReference type="InterPro" id="IPR029063">
    <property type="entry name" value="SAM-dependent_MTases_sf"/>
</dbReference>
<evidence type="ECO:0000313" key="8">
    <source>
        <dbReference type="EMBL" id="MCW4453016.1"/>
    </source>
</evidence>
<keyword evidence="5 6" id="KW-0819">tRNA processing</keyword>
<comment type="function">
    <text evidence="6">Specifically methylates the adenine in position 37 of tRNA(1)(Val) (anticodon cmo5UAC).</text>
</comment>
<dbReference type="PANTHER" id="PTHR47739:SF1">
    <property type="entry name" value="TRNA1(VAL) (ADENINE(37)-N6)-METHYLTRANSFERASE"/>
    <property type="match status" value="1"/>
</dbReference>
<evidence type="ECO:0000256" key="2">
    <source>
        <dbReference type="ARBA" id="ARBA00022603"/>
    </source>
</evidence>
<dbReference type="InterPro" id="IPR002052">
    <property type="entry name" value="DNA_methylase_N6_adenine_CS"/>
</dbReference>
<evidence type="ECO:0000256" key="5">
    <source>
        <dbReference type="ARBA" id="ARBA00022694"/>
    </source>
</evidence>
<evidence type="ECO:0000256" key="1">
    <source>
        <dbReference type="ARBA" id="ARBA00022490"/>
    </source>
</evidence>
<dbReference type="PRINTS" id="PR00507">
    <property type="entry name" value="N12N6MTFRASE"/>
</dbReference>
<keyword evidence="3 6" id="KW-0808">Transferase</keyword>
<keyword evidence="1 6" id="KW-0963">Cytoplasm</keyword>
<keyword evidence="4 6" id="KW-0949">S-adenosyl-L-methionine</keyword>
<dbReference type="GO" id="GO:0008168">
    <property type="term" value="F:methyltransferase activity"/>
    <property type="evidence" value="ECO:0007669"/>
    <property type="project" value="UniProtKB-KW"/>
</dbReference>
<dbReference type="PANTHER" id="PTHR47739">
    <property type="entry name" value="TRNA1(VAL) (ADENINE(37)-N6)-METHYLTRANSFERASE"/>
    <property type="match status" value="1"/>
</dbReference>
<keyword evidence="9" id="KW-1185">Reference proteome</keyword>
<dbReference type="SUPFAM" id="SSF53335">
    <property type="entry name" value="S-adenosyl-L-methionine-dependent methyltransferases"/>
    <property type="match status" value="1"/>
</dbReference>
<dbReference type="EC" id="2.1.1.223" evidence="6"/>
<evidence type="ECO:0000259" key="7">
    <source>
        <dbReference type="Pfam" id="PF05175"/>
    </source>
</evidence>
<dbReference type="InterPro" id="IPR050210">
    <property type="entry name" value="tRNA_Adenine-N(6)_MTase"/>
</dbReference>
<dbReference type="Gene3D" id="3.40.50.150">
    <property type="entry name" value="Vaccinia Virus protein VP39"/>
    <property type="match status" value="1"/>
</dbReference>
<gene>
    <name evidence="8" type="ORF">OK344_12465</name>
</gene>